<dbReference type="OrthoDB" id="2308815at2759"/>
<dbReference type="GO" id="GO:0003824">
    <property type="term" value="F:catalytic activity"/>
    <property type="evidence" value="ECO:0007669"/>
    <property type="project" value="InterPro"/>
</dbReference>
<accession>A0A8H4QAX3</accession>
<dbReference type="AlphaFoldDB" id="A0A8H4QAX3"/>
<gene>
    <name evidence="2" type="ORF">GQ602_002686</name>
</gene>
<dbReference type="EMBL" id="JAACLJ010000002">
    <property type="protein sequence ID" value="KAF4592387.1"/>
    <property type="molecule type" value="Genomic_DNA"/>
</dbReference>
<dbReference type="PANTHER" id="PTHR48229">
    <property type="entry name" value="CAIB/BAIF FAMILY ENZYME (AFU_ORTHOLOGUE AFUA_1G05360)-RELATED"/>
    <property type="match status" value="1"/>
</dbReference>
<sequence length="576" mass="63386">MEPSNLGTSKNPYYAANGKILDVYGPGSFTDREFTPLPQECQRLLKLMADITPGFSSDNLDVDFYGNDLPLIAGPLKSQAMSAVLFAMVGLVGREISLLKGIDTGRVHINVDKAGLFLATPAVVSIDGKTLREAKRDGTVYRVGCNVDHGLIEKNPLSLRSWAIYPTKDGKSYQAMSSLTPPSWFSAYNLSQDAPVQSKDEAYRLIGQQMLQFSASELDLFNMEKGFCGQQCYTPAEWRETNMGKSLARHTVMEYKQVPSTRLLPPVPFPGSSDQRPLAGIRVIEIGRIIAIPALGATLSSLGAEVIKVQSPNLPDLLSLSVQLTADKQTLPLNLEITEDVQKLRNLMADADVIIQGFRPGSLARRGFGLENVINMANNRGKGIVYLDLSTYGPDGYYHERPGFQQIADAASGCSFVMGRALGRKDCVLPSLPIADMLSGTAGAIDVMLALRDRAERGGSYHASVALTSLDTVQLREDVGLYPPEIVDQIQQRWQFDPLTPDLHVEEFLALVSKAWARRGAVKKEYKQSYVTPWSRDHSILSPVIQYDNQRSSARWLRGPVPFCWNPEAAWTPRCG</sequence>
<reference evidence="2 3" key="1">
    <citation type="journal article" date="2020" name="G3 (Bethesda)">
        <title>Genetic Underpinnings of Host Manipulation by Ophiocordyceps as Revealed by Comparative Transcriptomics.</title>
        <authorList>
            <person name="Will I."/>
            <person name="Das B."/>
            <person name="Trinh T."/>
            <person name="Brachmann A."/>
            <person name="Ohm R.A."/>
            <person name="de Bekker C."/>
        </authorList>
    </citation>
    <scope>NUCLEOTIDE SEQUENCE [LARGE SCALE GENOMIC DNA]</scope>
    <source>
        <strain evidence="2 3">EC05</strain>
    </source>
</reference>
<comment type="caution">
    <text evidence="2">The sequence shown here is derived from an EMBL/GenBank/DDBJ whole genome shotgun (WGS) entry which is preliminary data.</text>
</comment>
<dbReference type="Proteomes" id="UP000562929">
    <property type="component" value="Unassembled WGS sequence"/>
</dbReference>
<evidence type="ECO:0000256" key="1">
    <source>
        <dbReference type="ARBA" id="ARBA00008383"/>
    </source>
</evidence>
<organism evidence="2 3">
    <name type="scientific">Ophiocordyceps camponoti-floridani</name>
    <dbReference type="NCBI Taxonomy" id="2030778"/>
    <lineage>
        <taxon>Eukaryota</taxon>
        <taxon>Fungi</taxon>
        <taxon>Dikarya</taxon>
        <taxon>Ascomycota</taxon>
        <taxon>Pezizomycotina</taxon>
        <taxon>Sordariomycetes</taxon>
        <taxon>Hypocreomycetidae</taxon>
        <taxon>Hypocreales</taxon>
        <taxon>Ophiocordycipitaceae</taxon>
        <taxon>Ophiocordyceps</taxon>
    </lineage>
</organism>
<keyword evidence="3" id="KW-1185">Reference proteome</keyword>
<evidence type="ECO:0000313" key="3">
    <source>
        <dbReference type="Proteomes" id="UP000562929"/>
    </source>
</evidence>
<evidence type="ECO:0000313" key="2">
    <source>
        <dbReference type="EMBL" id="KAF4592387.1"/>
    </source>
</evidence>
<dbReference type="Pfam" id="PF02515">
    <property type="entry name" value="CoA_transf_3"/>
    <property type="match status" value="1"/>
</dbReference>
<proteinExistence type="inferred from homology"/>
<dbReference type="Gene3D" id="3.40.50.10540">
    <property type="entry name" value="Crotonobetainyl-coa:carnitine coa-transferase, domain 1"/>
    <property type="match status" value="1"/>
</dbReference>
<protein>
    <submittedName>
        <fullName evidence="2">Uncharacterized protein</fullName>
    </submittedName>
</protein>
<comment type="similarity">
    <text evidence="1">Belongs to the CoA-transferase III family.</text>
</comment>
<dbReference type="SUPFAM" id="SSF89796">
    <property type="entry name" value="CoA-transferase family III (CaiB/BaiF)"/>
    <property type="match status" value="2"/>
</dbReference>
<dbReference type="InterPro" id="IPR052985">
    <property type="entry name" value="CoA-trans_III_biosynth/detox"/>
</dbReference>
<dbReference type="InterPro" id="IPR003673">
    <property type="entry name" value="CoA-Trfase_fam_III"/>
</dbReference>
<dbReference type="InterPro" id="IPR023606">
    <property type="entry name" value="CoA-Trfase_III_dom_1_sf"/>
</dbReference>
<name>A0A8H4QAX3_9HYPO</name>
<dbReference type="PANTHER" id="PTHR48229:SF1">
    <property type="entry name" value="ALPHA METHYLACYL-COA RACEMASE-RELATED"/>
    <property type="match status" value="1"/>
</dbReference>